<proteinExistence type="inferred from homology"/>
<organism evidence="8 9">
    <name type="scientific">Thioalkalicoccus limnaeus</name>
    <dbReference type="NCBI Taxonomy" id="120681"/>
    <lineage>
        <taxon>Bacteria</taxon>
        <taxon>Pseudomonadati</taxon>
        <taxon>Pseudomonadota</taxon>
        <taxon>Gammaproteobacteria</taxon>
        <taxon>Chromatiales</taxon>
        <taxon>Chromatiaceae</taxon>
        <taxon>Thioalkalicoccus</taxon>
    </lineage>
</organism>
<dbReference type="EMBL" id="JBDKXB010000036">
    <property type="protein sequence ID" value="MEY6434003.1"/>
    <property type="molecule type" value="Genomic_DNA"/>
</dbReference>
<accession>A0ABV4BKH4</accession>
<comment type="caution">
    <text evidence="8">The sequence shown here is derived from an EMBL/GenBank/DDBJ whole genome shotgun (WGS) entry which is preliminary data.</text>
</comment>
<dbReference type="RefSeq" id="WP_369668386.1">
    <property type="nucleotide sequence ID" value="NZ_JBDKXB010000036.1"/>
</dbReference>
<comment type="similarity">
    <text evidence="5">Belongs to the GHMP kinase family.</text>
</comment>
<keyword evidence="3" id="KW-0418">Kinase</keyword>
<dbReference type="InterPro" id="IPR036554">
    <property type="entry name" value="GHMP_kinase_C_sf"/>
</dbReference>
<evidence type="ECO:0000256" key="5">
    <source>
        <dbReference type="ARBA" id="ARBA00038121"/>
    </source>
</evidence>
<dbReference type="InterPro" id="IPR006204">
    <property type="entry name" value="GHMP_kinase_N_dom"/>
</dbReference>
<evidence type="ECO:0000313" key="9">
    <source>
        <dbReference type="Proteomes" id="UP001564408"/>
    </source>
</evidence>
<evidence type="ECO:0000256" key="3">
    <source>
        <dbReference type="ARBA" id="ARBA00022777"/>
    </source>
</evidence>
<evidence type="ECO:0000259" key="6">
    <source>
        <dbReference type="Pfam" id="PF00288"/>
    </source>
</evidence>
<dbReference type="SUPFAM" id="SSF54211">
    <property type="entry name" value="Ribosomal protein S5 domain 2-like"/>
    <property type="match status" value="1"/>
</dbReference>
<dbReference type="SUPFAM" id="SSF55060">
    <property type="entry name" value="GHMP Kinase, C-terminal domain"/>
    <property type="match status" value="1"/>
</dbReference>
<keyword evidence="2" id="KW-0547">Nucleotide-binding</keyword>
<keyword evidence="9" id="KW-1185">Reference proteome</keyword>
<dbReference type="InterPro" id="IPR052203">
    <property type="entry name" value="GHMP_Kinase-Related"/>
</dbReference>
<evidence type="ECO:0000256" key="1">
    <source>
        <dbReference type="ARBA" id="ARBA00022679"/>
    </source>
</evidence>
<dbReference type="Pfam" id="PF00288">
    <property type="entry name" value="GHMP_kinases_N"/>
    <property type="match status" value="1"/>
</dbReference>
<keyword evidence="4" id="KW-0067">ATP-binding</keyword>
<sequence>MADISHPAVRGVLQHLNWDRGLEIHHVADLPARGGMGSSSSFTVGLLHALYGLKGQMRTKAQLTEESVYIEQDVLKETVGSQDQTAAAYGGLNHVTFSTNGEILVRPLTLTAERIRELESHLMLFYTGIKRTASDVAQSYVENIEDKRRHLEGLSRLVGEAMETLYSDRDITAFGRLLDQSWRIKRSFSGKVSNTHVDRIYEAAIRAGAIGGKILGAGGGGFMVLFVPPDGQQQVREELKDFIHVPFRFESTGSQIIFYDPEQDFAFLDGERNGRQMQEFRELDSLVP</sequence>
<dbReference type="PRINTS" id="PR00960">
    <property type="entry name" value="LMBPPROTEIN"/>
</dbReference>
<evidence type="ECO:0000313" key="8">
    <source>
        <dbReference type="EMBL" id="MEY6434003.1"/>
    </source>
</evidence>
<feature type="domain" description="GHMP kinase C-terminal" evidence="7">
    <location>
        <begin position="167"/>
        <end position="241"/>
    </location>
</feature>
<protein>
    <recommendedName>
        <fullName evidence="10">GHMP kinase</fullName>
    </recommendedName>
</protein>
<evidence type="ECO:0008006" key="10">
    <source>
        <dbReference type="Google" id="ProtNLM"/>
    </source>
</evidence>
<evidence type="ECO:0000256" key="2">
    <source>
        <dbReference type="ARBA" id="ARBA00022741"/>
    </source>
</evidence>
<dbReference type="InterPro" id="IPR001174">
    <property type="entry name" value="HddA/FKP"/>
</dbReference>
<dbReference type="InterPro" id="IPR013750">
    <property type="entry name" value="GHMP_kinase_C_dom"/>
</dbReference>
<gene>
    <name evidence="8" type="ORF">ABC977_16485</name>
</gene>
<keyword evidence="1" id="KW-0808">Transferase</keyword>
<dbReference type="Gene3D" id="3.30.230.120">
    <property type="match status" value="1"/>
</dbReference>
<name>A0ABV4BKH4_9GAMM</name>
<feature type="domain" description="GHMP kinase N-terminal" evidence="6">
    <location>
        <begin position="9"/>
        <end position="91"/>
    </location>
</feature>
<dbReference type="Pfam" id="PF08544">
    <property type="entry name" value="GHMP_kinases_C"/>
    <property type="match status" value="1"/>
</dbReference>
<dbReference type="PANTHER" id="PTHR32463:SF0">
    <property type="entry name" value="L-FUCOSE KINASE"/>
    <property type="match status" value="1"/>
</dbReference>
<dbReference type="InterPro" id="IPR020568">
    <property type="entry name" value="Ribosomal_Su5_D2-typ_SF"/>
</dbReference>
<evidence type="ECO:0000256" key="4">
    <source>
        <dbReference type="ARBA" id="ARBA00022840"/>
    </source>
</evidence>
<dbReference type="PANTHER" id="PTHR32463">
    <property type="entry name" value="L-FUCOSE KINASE"/>
    <property type="match status" value="1"/>
</dbReference>
<dbReference type="Proteomes" id="UP001564408">
    <property type="component" value="Unassembled WGS sequence"/>
</dbReference>
<reference evidence="8 9" key="1">
    <citation type="submission" date="2024-05" db="EMBL/GenBank/DDBJ databases">
        <title>Genome Sequence and Characterization of the New Strain Purple Sulfur Bacterium of Genus Thioalkalicoccus.</title>
        <authorList>
            <person name="Bryantseva I.A."/>
            <person name="Kyndt J.A."/>
            <person name="Imhoff J.F."/>
        </authorList>
    </citation>
    <scope>NUCLEOTIDE SEQUENCE [LARGE SCALE GENOMIC DNA]</scope>
    <source>
        <strain evidence="8 9">Um2</strain>
    </source>
</reference>
<evidence type="ECO:0000259" key="7">
    <source>
        <dbReference type="Pfam" id="PF08544"/>
    </source>
</evidence>